<feature type="domain" description="M23ase beta-sheet core" evidence="4">
    <location>
        <begin position="439"/>
        <end position="541"/>
    </location>
</feature>
<evidence type="ECO:0000313" key="6">
    <source>
        <dbReference type="EMBL" id="MFC3194929.1"/>
    </source>
</evidence>
<dbReference type="InterPro" id="IPR015421">
    <property type="entry name" value="PyrdxlP-dep_Trfase_major"/>
</dbReference>
<reference evidence="7" key="1">
    <citation type="journal article" date="2019" name="Int. J. Syst. Evol. Microbiol.">
        <title>The Global Catalogue of Microorganisms (GCM) 10K type strain sequencing project: providing services to taxonomists for standard genome sequencing and annotation.</title>
        <authorList>
            <consortium name="The Broad Institute Genomics Platform"/>
            <consortium name="The Broad Institute Genome Sequencing Center for Infectious Disease"/>
            <person name="Wu L."/>
            <person name="Ma J."/>
        </authorList>
    </citation>
    <scope>NUCLEOTIDE SEQUENCE [LARGE SCALE GENOMIC DNA]</scope>
    <source>
        <strain evidence="7">KCTC 42953</strain>
    </source>
</reference>
<evidence type="ECO:0000256" key="1">
    <source>
        <dbReference type="ARBA" id="ARBA00001933"/>
    </source>
</evidence>
<dbReference type="Gene3D" id="3.40.640.10">
    <property type="entry name" value="Type I PLP-dependent aspartate aminotransferase-like (Major domain)"/>
    <property type="match status" value="1"/>
</dbReference>
<dbReference type="PANTHER" id="PTHR45688:SF13">
    <property type="entry name" value="ALANINE--GLYOXYLATE AMINOTRANSFERASE 2-LIKE"/>
    <property type="match status" value="1"/>
</dbReference>
<comment type="cofactor">
    <cofactor evidence="1">
        <name>pyridoxal 5'-phosphate</name>
        <dbReference type="ChEBI" id="CHEBI:597326"/>
    </cofactor>
</comment>
<dbReference type="EMBL" id="JBHRTS010000006">
    <property type="protein sequence ID" value="MFC3194929.1"/>
    <property type="molecule type" value="Genomic_DNA"/>
</dbReference>
<dbReference type="InterPro" id="IPR015422">
    <property type="entry name" value="PyrdxlP-dep_Trfase_small"/>
</dbReference>
<feature type="domain" description="Aminoglycoside phosphotransferase" evidence="5">
    <location>
        <begin position="26"/>
        <end position="266"/>
    </location>
</feature>
<dbReference type="CDD" id="cd12797">
    <property type="entry name" value="M23_peptidase"/>
    <property type="match status" value="1"/>
</dbReference>
<proteinExistence type="inferred from homology"/>
<sequence>MNMPSSIHTEQVLSWLDQHHQLTGELTPLVGDVDHNFCLTTESGSQYTVKISCSVSSEALTFESALLNHLCQHPVDHLQLPQPVLDQQQLWITPLSAEPQTPLMRVLSWVDGHLWSQFRPHNPSLIHHLGAQMARLDKTLEAFDHPKACREFSWDLAQCLWIKDHLSLHCEQQKALLNHFIDLFECHLSTYQKLRQQVIHNDLNDNNVLVSMASDSLARVTGFIDFGDAVHSQLINEVAIAAAYVLMDQPDPLEATVQLLRGYHQVMPLLPEELPHLYQLIGMRLAVSVTQAAIARQQAPENAYKSISEQPAWDLLERWQSIHPEFAHFRFREACGLLAHPQQALLKEHLQKQAVSLTEVFPEHSHKKHIHVVDLSVGSTLLGNAADYENHALQLFQMHQLQNRYPGHFLLGGYLEPRSFYASEAFSTEGNTGREYRTIHLGLDVWLDAGTAIHAPLSGVVVGLHDNDHRRDYGPTLILEHRFLAADQEVVFYSLYGHLSRQTLQLHITGDEVKAGQLLAWTGEDHENGGWSPHLHFQLMHDLLGHEHDFPGACTPNHQTTMQSLCPNPEWLFKESSNWSHQAQHNQALIDYRQKHLGKSLSLSYSEPLQMLRGDDVYLLDQWGQKYLDTCNNVAHVGHEHPTVVTAGQEQMAVLNTNSRYLHPAVVRFTEALLETLPAELSVVHLVNSGSEANELALRMAKACSGEQDVIALESGYHGNSNACIDISSYKFDGHGGHGAPQHTHIVPLPDTFRGLYRTPDAGAAYAGHVAQVIQQLETQGRRPAAFIAESIVSCGGQIELPDGFLQQVYQSVRAAGGVCIADEVQVGCGRIGSHFWAFEAHGVVPDILTIGKPIGNGHPLAVVVCTRKVADQFANGMEYFNTFGGNPVSATIGLAVLRVIKQQSLQQRALEVGDHLKQQLMAFSERFPLIKDVRGQGLFLGFELCDEQLQPAEKQAAYLANRMRELGILISTDGPDHNVIKIKPPMTMQIHHADELLQRLEQVFNETAMQA</sequence>
<comment type="caution">
    <text evidence="6">The sequence shown here is derived from an EMBL/GenBank/DDBJ whole genome shotgun (WGS) entry which is preliminary data.</text>
</comment>
<keyword evidence="7" id="KW-1185">Reference proteome</keyword>
<dbReference type="InterPro" id="IPR016047">
    <property type="entry name" value="M23ase_b-sheet_dom"/>
</dbReference>
<dbReference type="Pfam" id="PF01551">
    <property type="entry name" value="Peptidase_M23"/>
    <property type="match status" value="1"/>
</dbReference>
<dbReference type="Proteomes" id="UP001595533">
    <property type="component" value="Unassembled WGS sequence"/>
</dbReference>
<protein>
    <submittedName>
        <fullName evidence="6">Aminotransferase class III-fold pyridoxal phosphate-dependent enzyme</fullName>
    </submittedName>
</protein>
<keyword evidence="3" id="KW-0663">Pyridoxal phosphate</keyword>
<dbReference type="SUPFAM" id="SSF51261">
    <property type="entry name" value="Duplicated hybrid motif"/>
    <property type="match status" value="1"/>
</dbReference>
<dbReference type="PROSITE" id="PS00600">
    <property type="entry name" value="AA_TRANSFER_CLASS_3"/>
    <property type="match status" value="1"/>
</dbReference>
<organism evidence="6 7">
    <name type="scientific">Marinicella sediminis</name>
    <dbReference type="NCBI Taxonomy" id="1792834"/>
    <lineage>
        <taxon>Bacteria</taxon>
        <taxon>Pseudomonadati</taxon>
        <taxon>Pseudomonadota</taxon>
        <taxon>Gammaproteobacteria</taxon>
        <taxon>Lysobacterales</taxon>
        <taxon>Marinicellaceae</taxon>
        <taxon>Marinicella</taxon>
    </lineage>
</organism>
<evidence type="ECO:0000259" key="5">
    <source>
        <dbReference type="Pfam" id="PF01636"/>
    </source>
</evidence>
<dbReference type="InterPro" id="IPR011009">
    <property type="entry name" value="Kinase-like_dom_sf"/>
</dbReference>
<dbReference type="PANTHER" id="PTHR45688">
    <property type="match status" value="1"/>
</dbReference>
<dbReference type="GO" id="GO:0008483">
    <property type="term" value="F:transaminase activity"/>
    <property type="evidence" value="ECO:0007669"/>
    <property type="project" value="UniProtKB-KW"/>
</dbReference>
<keyword evidence="6" id="KW-0032">Aminotransferase</keyword>
<dbReference type="Pfam" id="PF00202">
    <property type="entry name" value="Aminotran_3"/>
    <property type="match status" value="1"/>
</dbReference>
<dbReference type="InterPro" id="IPR011055">
    <property type="entry name" value="Dup_hybrid_motif"/>
</dbReference>
<comment type="similarity">
    <text evidence="2">Belongs to the class-III pyridoxal-phosphate-dependent aminotransferase family.</text>
</comment>
<dbReference type="CDD" id="cd00610">
    <property type="entry name" value="OAT_like"/>
    <property type="match status" value="1"/>
</dbReference>
<dbReference type="Gene3D" id="3.90.1150.10">
    <property type="entry name" value="Aspartate Aminotransferase, domain 1"/>
    <property type="match status" value="1"/>
</dbReference>
<keyword evidence="6" id="KW-0808">Transferase</keyword>
<dbReference type="Pfam" id="PF01636">
    <property type="entry name" value="APH"/>
    <property type="match status" value="1"/>
</dbReference>
<dbReference type="SUPFAM" id="SSF56112">
    <property type="entry name" value="Protein kinase-like (PK-like)"/>
    <property type="match status" value="1"/>
</dbReference>
<evidence type="ECO:0000256" key="2">
    <source>
        <dbReference type="ARBA" id="ARBA00008954"/>
    </source>
</evidence>
<dbReference type="InterPro" id="IPR049704">
    <property type="entry name" value="Aminotrans_3_PPA_site"/>
</dbReference>
<dbReference type="Gene3D" id="3.90.1200.10">
    <property type="match status" value="1"/>
</dbReference>
<name>A0ABV7J9Y4_9GAMM</name>
<evidence type="ECO:0000256" key="3">
    <source>
        <dbReference type="ARBA" id="ARBA00022898"/>
    </source>
</evidence>
<dbReference type="InterPro" id="IPR002575">
    <property type="entry name" value="Aminoglycoside_PTrfase"/>
</dbReference>
<accession>A0ABV7J9Y4</accession>
<dbReference type="InterPro" id="IPR015424">
    <property type="entry name" value="PyrdxlP-dep_Trfase"/>
</dbReference>
<dbReference type="SUPFAM" id="SSF53383">
    <property type="entry name" value="PLP-dependent transferases"/>
    <property type="match status" value="1"/>
</dbReference>
<dbReference type="InterPro" id="IPR005814">
    <property type="entry name" value="Aminotrans_3"/>
</dbReference>
<dbReference type="RefSeq" id="WP_109862386.1">
    <property type="nucleotide sequence ID" value="NZ_JBHRTS010000006.1"/>
</dbReference>
<evidence type="ECO:0000313" key="7">
    <source>
        <dbReference type="Proteomes" id="UP001595533"/>
    </source>
</evidence>
<evidence type="ECO:0000259" key="4">
    <source>
        <dbReference type="Pfam" id="PF01551"/>
    </source>
</evidence>
<gene>
    <name evidence="6" type="ORF">ACFODZ_11825</name>
</gene>
<dbReference type="Gene3D" id="2.70.70.10">
    <property type="entry name" value="Glucose Permease (Domain IIA)"/>
    <property type="match status" value="1"/>
</dbReference>